<evidence type="ECO:0000259" key="4">
    <source>
        <dbReference type="Pfam" id="PF00205"/>
    </source>
</evidence>
<reference evidence="7 8" key="1">
    <citation type="submission" date="2017-06" db="EMBL/GenBank/DDBJ databases">
        <title>Ensifer strains isolated from leguminous trees and herbs display diverse denitrification phenotypes with some acting as strong N2O sinks.</title>
        <authorList>
            <person name="Woliy K."/>
            <person name="Mania D."/>
            <person name="Bakken L.R."/>
            <person name="Frostegard A."/>
        </authorList>
    </citation>
    <scope>NUCLEOTIDE SEQUENCE [LARGE SCALE GENOMIC DNA]</scope>
    <source>
        <strain evidence="7 8">AC50a</strain>
    </source>
</reference>
<protein>
    <submittedName>
        <fullName evidence="7">Thiamine pyrophosphate-binding protein</fullName>
    </submittedName>
</protein>
<dbReference type="GO" id="GO:0003984">
    <property type="term" value="F:acetolactate synthase activity"/>
    <property type="evidence" value="ECO:0007669"/>
    <property type="project" value="TreeGrafter"/>
</dbReference>
<evidence type="ECO:0000259" key="6">
    <source>
        <dbReference type="Pfam" id="PF02776"/>
    </source>
</evidence>
<gene>
    <name evidence="7" type="ORF">CEJ86_22125</name>
</gene>
<evidence type="ECO:0000313" key="7">
    <source>
        <dbReference type="EMBL" id="PJR13436.1"/>
    </source>
</evidence>
<dbReference type="Gene3D" id="3.40.50.1220">
    <property type="entry name" value="TPP-binding domain"/>
    <property type="match status" value="1"/>
</dbReference>
<accession>A0A2J0YYW8</accession>
<dbReference type="NCBIfam" id="NF006052">
    <property type="entry name" value="PRK08199.1"/>
    <property type="match status" value="1"/>
</dbReference>
<dbReference type="Pfam" id="PF02775">
    <property type="entry name" value="TPP_enzyme_C"/>
    <property type="match status" value="1"/>
</dbReference>
<evidence type="ECO:0000256" key="2">
    <source>
        <dbReference type="ARBA" id="ARBA00023052"/>
    </source>
</evidence>
<organism evidence="7 8">
    <name type="scientific">Rhizobium meliloti</name>
    <name type="common">Ensifer meliloti</name>
    <name type="synonym">Sinorhizobium meliloti</name>
    <dbReference type="NCBI Taxonomy" id="382"/>
    <lineage>
        <taxon>Bacteria</taxon>
        <taxon>Pseudomonadati</taxon>
        <taxon>Pseudomonadota</taxon>
        <taxon>Alphaproteobacteria</taxon>
        <taxon>Hyphomicrobiales</taxon>
        <taxon>Rhizobiaceae</taxon>
        <taxon>Sinorhizobium/Ensifer group</taxon>
        <taxon>Sinorhizobium</taxon>
    </lineage>
</organism>
<proteinExistence type="inferred from homology"/>
<evidence type="ECO:0000256" key="1">
    <source>
        <dbReference type="ARBA" id="ARBA00007812"/>
    </source>
</evidence>
<dbReference type="GO" id="GO:0000287">
    <property type="term" value="F:magnesium ion binding"/>
    <property type="evidence" value="ECO:0007669"/>
    <property type="project" value="InterPro"/>
</dbReference>
<dbReference type="GO" id="GO:0050660">
    <property type="term" value="F:flavin adenine dinucleotide binding"/>
    <property type="evidence" value="ECO:0007669"/>
    <property type="project" value="TreeGrafter"/>
</dbReference>
<dbReference type="CDD" id="cd07035">
    <property type="entry name" value="TPP_PYR_POX_like"/>
    <property type="match status" value="1"/>
</dbReference>
<dbReference type="Pfam" id="PF02776">
    <property type="entry name" value="TPP_enzyme_N"/>
    <property type="match status" value="1"/>
</dbReference>
<dbReference type="GO" id="GO:0009097">
    <property type="term" value="P:isoleucine biosynthetic process"/>
    <property type="evidence" value="ECO:0007669"/>
    <property type="project" value="TreeGrafter"/>
</dbReference>
<dbReference type="GO" id="GO:0030976">
    <property type="term" value="F:thiamine pyrophosphate binding"/>
    <property type="evidence" value="ECO:0007669"/>
    <property type="project" value="InterPro"/>
</dbReference>
<name>A0A2J0YYW8_RHIML</name>
<dbReference type="InterPro" id="IPR045229">
    <property type="entry name" value="TPP_enz"/>
</dbReference>
<sequence>MDEQIQDLEQRPRMLSGARLIVEALLLHGADILFGVPGESYLGVLDAILDAQDRLRYITCRQEGGAAYMAEAYGKLTGRPGICFVTRGPGACNAAIGLHTAFQDSTPMILFIGQVGTDVVEREAFQEIDYRRMFGPVAKWVAQIDRPDRIAEFISRAFHTAVNGRPGPVVLVLPEDSQSASAAVVSSRSYARVATYPGSGDMLRLKELLTAARRPLAIVGGGGWTPEARLNLQTFVETFDLPVISSFRRQDILDNDDLRYAGDLSPGMNPAVAERVRSADLILAIGTRLGEMTSAGYTLLDIPSPRQALVHIHPGAEELGRVYQPVLAIQSGMPEFAEALAGLSGNQRGWSAWRAQARKDYEAWQEAVEQPGSLNLGEILLHIRQRLPADTIVTNGAGNYATWVHRFHRYRSAHTQLAPTSGAMGYGVPAAIAAKLIFPGRAVVAFAGDGCFMMNGQELATAARYGLKILFVVVNNGMYGTIRMHQEREYPTRISGTTLLNPDFITLASAYGFHAEAVERTEDFAAALERALAAPTSALLDLKLDPDAISPRTTITALRSNRR</sequence>
<dbReference type="InterPro" id="IPR029035">
    <property type="entry name" value="DHS-like_NAD/FAD-binding_dom"/>
</dbReference>
<comment type="caution">
    <text evidence="7">The sequence shown here is derived from an EMBL/GenBank/DDBJ whole genome shotgun (WGS) entry which is preliminary data.</text>
</comment>
<dbReference type="PANTHER" id="PTHR18968">
    <property type="entry name" value="THIAMINE PYROPHOSPHATE ENZYMES"/>
    <property type="match status" value="1"/>
</dbReference>
<dbReference type="SUPFAM" id="SSF52467">
    <property type="entry name" value="DHS-like NAD/FAD-binding domain"/>
    <property type="match status" value="1"/>
</dbReference>
<dbReference type="Gene3D" id="3.40.50.970">
    <property type="match status" value="2"/>
</dbReference>
<dbReference type="FunFam" id="3.40.50.970:FF:000007">
    <property type="entry name" value="Acetolactate synthase"/>
    <property type="match status" value="1"/>
</dbReference>
<dbReference type="GO" id="GO:0005948">
    <property type="term" value="C:acetolactate synthase complex"/>
    <property type="evidence" value="ECO:0007669"/>
    <property type="project" value="TreeGrafter"/>
</dbReference>
<dbReference type="InterPro" id="IPR011766">
    <property type="entry name" value="TPP_enzyme_TPP-bd"/>
</dbReference>
<dbReference type="InterPro" id="IPR012000">
    <property type="entry name" value="Thiamin_PyroP_enz_cen_dom"/>
</dbReference>
<dbReference type="Pfam" id="PF00205">
    <property type="entry name" value="TPP_enzyme_M"/>
    <property type="match status" value="1"/>
</dbReference>
<evidence type="ECO:0000259" key="5">
    <source>
        <dbReference type="Pfam" id="PF02775"/>
    </source>
</evidence>
<keyword evidence="2 3" id="KW-0786">Thiamine pyrophosphate</keyword>
<feature type="domain" description="Thiamine pyrophosphate enzyme N-terminal TPP-binding" evidence="6">
    <location>
        <begin position="16"/>
        <end position="130"/>
    </location>
</feature>
<dbReference type="PROSITE" id="PS00187">
    <property type="entry name" value="TPP_ENZYMES"/>
    <property type="match status" value="1"/>
</dbReference>
<dbReference type="EMBL" id="NJGD01000010">
    <property type="protein sequence ID" value="PJR13436.1"/>
    <property type="molecule type" value="Genomic_DNA"/>
</dbReference>
<dbReference type="CDD" id="cd00568">
    <property type="entry name" value="TPP_enzymes"/>
    <property type="match status" value="1"/>
</dbReference>
<dbReference type="PANTHER" id="PTHR18968:SF120">
    <property type="entry name" value="ACETOLACTATE SYNTHASE LARGE SUBUNIT"/>
    <property type="match status" value="1"/>
</dbReference>
<comment type="similarity">
    <text evidence="1 3">Belongs to the TPP enzyme family.</text>
</comment>
<dbReference type="Proteomes" id="UP000231987">
    <property type="component" value="Unassembled WGS sequence"/>
</dbReference>
<dbReference type="AlphaFoldDB" id="A0A2J0YYW8"/>
<feature type="domain" description="Thiamine pyrophosphate enzyme TPP-binding" evidence="5">
    <location>
        <begin position="396"/>
        <end position="541"/>
    </location>
</feature>
<dbReference type="InterPro" id="IPR012001">
    <property type="entry name" value="Thiamin_PyroP_enz_TPP-bd_dom"/>
</dbReference>
<dbReference type="SUPFAM" id="SSF52518">
    <property type="entry name" value="Thiamin diphosphate-binding fold (THDP-binding)"/>
    <property type="match status" value="2"/>
</dbReference>
<evidence type="ECO:0000313" key="8">
    <source>
        <dbReference type="Proteomes" id="UP000231987"/>
    </source>
</evidence>
<dbReference type="GO" id="GO:0009099">
    <property type="term" value="P:L-valine biosynthetic process"/>
    <property type="evidence" value="ECO:0007669"/>
    <property type="project" value="TreeGrafter"/>
</dbReference>
<dbReference type="InterPro" id="IPR000399">
    <property type="entry name" value="TPP-bd_CS"/>
</dbReference>
<evidence type="ECO:0000256" key="3">
    <source>
        <dbReference type="RuleBase" id="RU362132"/>
    </source>
</evidence>
<feature type="domain" description="Thiamine pyrophosphate enzyme central" evidence="4">
    <location>
        <begin position="205"/>
        <end position="340"/>
    </location>
</feature>
<dbReference type="InterPro" id="IPR029061">
    <property type="entry name" value="THDP-binding"/>
</dbReference>